<dbReference type="GO" id="GO:0043122">
    <property type="term" value="P:regulation of canonical NF-kappaB signal transduction"/>
    <property type="evidence" value="ECO:0007669"/>
    <property type="project" value="TreeGrafter"/>
</dbReference>
<evidence type="ECO:0000313" key="8">
    <source>
        <dbReference type="RefSeq" id="XP_013410062.1"/>
    </source>
</evidence>
<feature type="coiled-coil region" evidence="5">
    <location>
        <begin position="230"/>
        <end position="278"/>
    </location>
</feature>
<dbReference type="PROSITE" id="PS50145">
    <property type="entry name" value="ZF_TRAF"/>
    <property type="match status" value="2"/>
</dbReference>
<reference evidence="8" key="1">
    <citation type="submission" date="2025-08" db="UniProtKB">
        <authorList>
            <consortium name="RefSeq"/>
        </authorList>
    </citation>
    <scope>IDENTIFICATION</scope>
    <source>
        <tissue evidence="8">Gonads</tissue>
    </source>
</reference>
<keyword evidence="5" id="KW-0175">Coiled coil</keyword>
<accession>A0A1S3JI43</accession>
<organism evidence="7 8">
    <name type="scientific">Lingula anatina</name>
    <name type="common">Brachiopod</name>
    <name type="synonym">Lingula unguis</name>
    <dbReference type="NCBI Taxonomy" id="7574"/>
    <lineage>
        <taxon>Eukaryota</taxon>
        <taxon>Metazoa</taxon>
        <taxon>Spiralia</taxon>
        <taxon>Lophotrochozoa</taxon>
        <taxon>Brachiopoda</taxon>
        <taxon>Linguliformea</taxon>
        <taxon>Lingulata</taxon>
        <taxon>Lingulida</taxon>
        <taxon>Linguloidea</taxon>
        <taxon>Lingulidae</taxon>
        <taxon>Lingula</taxon>
    </lineage>
</organism>
<dbReference type="Gene3D" id="3.30.40.10">
    <property type="entry name" value="Zinc/RING finger domain, C3HC4 (zinc finger)"/>
    <property type="match status" value="3"/>
</dbReference>
<evidence type="ECO:0000313" key="7">
    <source>
        <dbReference type="Proteomes" id="UP000085678"/>
    </source>
</evidence>
<evidence type="ECO:0000259" key="6">
    <source>
        <dbReference type="PROSITE" id="PS50145"/>
    </source>
</evidence>
<dbReference type="AlphaFoldDB" id="A0A1S3JI43"/>
<dbReference type="PANTHER" id="PTHR10131:SF157">
    <property type="entry name" value="RECEPTOR-ASSOCIATED FACTOR, PUTATIVE-RELATED"/>
    <property type="match status" value="1"/>
</dbReference>
<name>A0A1S3JI43_LINAN</name>
<feature type="zinc finger region" description="TRAF-type" evidence="4">
    <location>
        <begin position="95"/>
        <end position="146"/>
    </location>
</feature>
<dbReference type="GeneID" id="106173469"/>
<dbReference type="InterPro" id="IPR001293">
    <property type="entry name" value="Znf_TRAF"/>
</dbReference>
<dbReference type="Pfam" id="PF02176">
    <property type="entry name" value="zf-TRAF"/>
    <property type="match status" value="1"/>
</dbReference>
<protein>
    <submittedName>
        <fullName evidence="8">TNF receptor-associated factor 3-like isoform X2</fullName>
    </submittedName>
</protein>
<dbReference type="SUPFAM" id="SSF49599">
    <property type="entry name" value="TRAF domain-like"/>
    <property type="match status" value="2"/>
</dbReference>
<dbReference type="Proteomes" id="UP000085678">
    <property type="component" value="Unplaced"/>
</dbReference>
<sequence>MAGALIAVGFVCGRRMHTVIYLRHDMQFFINYPQERTGRTLWSYNIGLTNYGYQENYQVFKDKSAHREMQRLEVYCSNKNYGCPKKMKWKELDKHSADCEYTPECCAFCGNLIPRIQTNHHQTEECSQRPVACRYCLQQVPFSEYETHIDETCLEVQVDCPHKCGATGIKRGELEEHFRICQAKPAECPYRVYGCEFQGTQPEVKTHEDEDKVNHIHLLAVQLGRLELDKMEITRKTEECQNQLDALKNQVQSFEADNEQHKQTAENFEKKMKSLQVGLVAWFI</sequence>
<dbReference type="GO" id="GO:0008270">
    <property type="term" value="F:zinc ion binding"/>
    <property type="evidence" value="ECO:0007669"/>
    <property type="project" value="UniProtKB-KW"/>
</dbReference>
<evidence type="ECO:0000256" key="1">
    <source>
        <dbReference type="ARBA" id="ARBA00022723"/>
    </source>
</evidence>
<feature type="domain" description="TRAF-type" evidence="6">
    <location>
        <begin position="95"/>
        <end position="146"/>
    </location>
</feature>
<evidence type="ECO:0000256" key="3">
    <source>
        <dbReference type="ARBA" id="ARBA00022833"/>
    </source>
</evidence>
<evidence type="ECO:0000256" key="4">
    <source>
        <dbReference type="PROSITE-ProRule" id="PRU00207"/>
    </source>
</evidence>
<keyword evidence="3 4" id="KW-0862">Zinc</keyword>
<dbReference type="OrthoDB" id="5947827at2759"/>
<dbReference type="RefSeq" id="XP_013410062.1">
    <property type="nucleotide sequence ID" value="XM_013554608.2"/>
</dbReference>
<feature type="domain" description="TRAF-type" evidence="6">
    <location>
        <begin position="147"/>
        <end position="198"/>
    </location>
</feature>
<keyword evidence="2 4" id="KW-0863">Zinc-finger</keyword>
<keyword evidence="7" id="KW-1185">Reference proteome</keyword>
<proteinExistence type="predicted"/>
<evidence type="ECO:0000256" key="2">
    <source>
        <dbReference type="ARBA" id="ARBA00022771"/>
    </source>
</evidence>
<keyword evidence="1 4" id="KW-0479">Metal-binding</keyword>
<evidence type="ECO:0000256" key="5">
    <source>
        <dbReference type="SAM" id="Coils"/>
    </source>
</evidence>
<gene>
    <name evidence="8" type="primary">LOC106173469</name>
</gene>
<feature type="zinc finger region" description="TRAF-type" evidence="4">
    <location>
        <begin position="147"/>
        <end position="198"/>
    </location>
</feature>
<dbReference type="PANTHER" id="PTHR10131">
    <property type="entry name" value="TNF RECEPTOR ASSOCIATED FACTOR"/>
    <property type="match status" value="1"/>
</dbReference>
<dbReference type="SUPFAM" id="SSF57997">
    <property type="entry name" value="Tropomyosin"/>
    <property type="match status" value="1"/>
</dbReference>
<dbReference type="InterPro" id="IPR013083">
    <property type="entry name" value="Znf_RING/FYVE/PHD"/>
</dbReference>